<dbReference type="RefSeq" id="WP_185986540.1">
    <property type="nucleotide sequence ID" value="NZ_BAAALZ010000002.1"/>
</dbReference>
<keyword evidence="4" id="KW-0804">Transcription</keyword>
<keyword evidence="2 6" id="KW-0238">DNA-binding</keyword>
<dbReference type="EMBL" id="JACCBD010000001">
    <property type="protein sequence ID" value="NYD26287.1"/>
    <property type="molecule type" value="Genomic_DNA"/>
</dbReference>
<dbReference type="Pfam" id="PF12833">
    <property type="entry name" value="HTH_18"/>
    <property type="match status" value="1"/>
</dbReference>
<protein>
    <submittedName>
        <fullName evidence="6">AraC-like DNA-binding protein</fullName>
    </submittedName>
</protein>
<feature type="domain" description="HTH araC/xylS-type" evidence="5">
    <location>
        <begin position="210"/>
        <end position="311"/>
    </location>
</feature>
<organism evidence="6 7">
    <name type="scientific">Leucobacter aridicollis</name>
    <dbReference type="NCBI Taxonomy" id="283878"/>
    <lineage>
        <taxon>Bacteria</taxon>
        <taxon>Bacillati</taxon>
        <taxon>Actinomycetota</taxon>
        <taxon>Actinomycetes</taxon>
        <taxon>Micrococcales</taxon>
        <taxon>Microbacteriaceae</taxon>
        <taxon>Leucobacter</taxon>
    </lineage>
</organism>
<dbReference type="Pfam" id="PF14525">
    <property type="entry name" value="AraC_binding_2"/>
    <property type="match status" value="1"/>
</dbReference>
<evidence type="ECO:0000256" key="3">
    <source>
        <dbReference type="ARBA" id="ARBA00023159"/>
    </source>
</evidence>
<dbReference type="InterPro" id="IPR018060">
    <property type="entry name" value="HTH_AraC"/>
</dbReference>
<dbReference type="AlphaFoldDB" id="A0A852R154"/>
<dbReference type="InterPro" id="IPR020449">
    <property type="entry name" value="Tscrpt_reg_AraC-type_HTH"/>
</dbReference>
<dbReference type="PROSITE" id="PS00041">
    <property type="entry name" value="HTH_ARAC_FAMILY_1"/>
    <property type="match status" value="1"/>
</dbReference>
<dbReference type="SUPFAM" id="SSF51215">
    <property type="entry name" value="Regulatory protein AraC"/>
    <property type="match status" value="1"/>
</dbReference>
<sequence>MSGHTVVESLGAFRGMVSSSFVPLEITRERERRGAPFSASMASIDTDGIAFTEIAARPHVVHRTTASIADGGSGFYKVSLMLSGCGHLVQDGREIVIQAGDLAIYDTSRPYTLEFDDAFKTLIVMFPKDRLDLPPALTDQLIAAPLADEHPGLLPIVSSYLSQFPSQLAPLPEGVRAKLAHTSLDLLGTLFADVLDASPAQRDPHQLLLQRICGYIDEHLGSPELSPGSIAAAHYISKRHLHVLFRTADTTVSSWIRDRRLERSRADLRDPALADRTVAAIAMKWGFGDAAHFSRVFKATYGVSPREFRVA</sequence>
<keyword evidence="3" id="KW-0010">Activator</keyword>
<dbReference type="Gene3D" id="1.10.10.60">
    <property type="entry name" value="Homeodomain-like"/>
    <property type="match status" value="1"/>
</dbReference>
<dbReference type="PRINTS" id="PR00032">
    <property type="entry name" value="HTHARAC"/>
</dbReference>
<dbReference type="Proteomes" id="UP000586095">
    <property type="component" value="Unassembled WGS sequence"/>
</dbReference>
<evidence type="ECO:0000313" key="6">
    <source>
        <dbReference type="EMBL" id="NYD26287.1"/>
    </source>
</evidence>
<keyword evidence="1" id="KW-0805">Transcription regulation</keyword>
<keyword evidence="7" id="KW-1185">Reference proteome</keyword>
<dbReference type="SUPFAM" id="SSF46689">
    <property type="entry name" value="Homeodomain-like"/>
    <property type="match status" value="1"/>
</dbReference>
<comment type="caution">
    <text evidence="6">The sequence shown here is derived from an EMBL/GenBank/DDBJ whole genome shotgun (WGS) entry which is preliminary data.</text>
</comment>
<dbReference type="InterPro" id="IPR035418">
    <property type="entry name" value="AraC-bd_2"/>
</dbReference>
<proteinExistence type="predicted"/>
<dbReference type="InterPro" id="IPR037923">
    <property type="entry name" value="HTH-like"/>
</dbReference>
<dbReference type="GO" id="GO:0043565">
    <property type="term" value="F:sequence-specific DNA binding"/>
    <property type="evidence" value="ECO:0007669"/>
    <property type="project" value="InterPro"/>
</dbReference>
<evidence type="ECO:0000256" key="4">
    <source>
        <dbReference type="ARBA" id="ARBA00023163"/>
    </source>
</evidence>
<dbReference type="GO" id="GO:0003700">
    <property type="term" value="F:DNA-binding transcription factor activity"/>
    <property type="evidence" value="ECO:0007669"/>
    <property type="project" value="InterPro"/>
</dbReference>
<accession>A0A852R154</accession>
<evidence type="ECO:0000256" key="1">
    <source>
        <dbReference type="ARBA" id="ARBA00023015"/>
    </source>
</evidence>
<dbReference type="PANTHER" id="PTHR46796">
    <property type="entry name" value="HTH-TYPE TRANSCRIPTIONAL ACTIVATOR RHAS-RELATED"/>
    <property type="match status" value="1"/>
</dbReference>
<dbReference type="PROSITE" id="PS01124">
    <property type="entry name" value="HTH_ARAC_FAMILY_2"/>
    <property type="match status" value="1"/>
</dbReference>
<evidence type="ECO:0000256" key="2">
    <source>
        <dbReference type="ARBA" id="ARBA00023125"/>
    </source>
</evidence>
<evidence type="ECO:0000259" key="5">
    <source>
        <dbReference type="PROSITE" id="PS01124"/>
    </source>
</evidence>
<reference evidence="6 7" key="1">
    <citation type="submission" date="2020-07" db="EMBL/GenBank/DDBJ databases">
        <title>Sequencing the genomes of 1000 actinobacteria strains.</title>
        <authorList>
            <person name="Klenk H.-P."/>
        </authorList>
    </citation>
    <scope>NUCLEOTIDE SEQUENCE [LARGE SCALE GENOMIC DNA]</scope>
    <source>
        <strain evidence="6 7">DSM 17380</strain>
    </source>
</reference>
<dbReference type="PANTHER" id="PTHR46796:SF6">
    <property type="entry name" value="ARAC SUBFAMILY"/>
    <property type="match status" value="1"/>
</dbReference>
<dbReference type="InterPro" id="IPR018062">
    <property type="entry name" value="HTH_AraC-typ_CS"/>
</dbReference>
<dbReference type="SMART" id="SM00342">
    <property type="entry name" value="HTH_ARAC"/>
    <property type="match status" value="1"/>
</dbReference>
<dbReference type="InterPro" id="IPR009057">
    <property type="entry name" value="Homeodomain-like_sf"/>
</dbReference>
<name>A0A852R154_9MICO</name>
<dbReference type="InterPro" id="IPR050204">
    <property type="entry name" value="AraC_XylS_family_regulators"/>
</dbReference>
<gene>
    <name evidence="6" type="ORF">BJ960_001090</name>
</gene>
<evidence type="ECO:0000313" key="7">
    <source>
        <dbReference type="Proteomes" id="UP000586095"/>
    </source>
</evidence>